<evidence type="ECO:0000313" key="3">
    <source>
        <dbReference type="Proteomes" id="UP000533469"/>
    </source>
</evidence>
<feature type="region of interest" description="Disordered" evidence="1">
    <location>
        <begin position="185"/>
        <end position="229"/>
    </location>
</feature>
<comment type="caution">
    <text evidence="2">The sequence shown here is derived from an EMBL/GenBank/DDBJ whole genome shotgun (WGS) entry which is preliminary data.</text>
</comment>
<reference evidence="2 3" key="1">
    <citation type="submission" date="2020-08" db="EMBL/GenBank/DDBJ databases">
        <title>Genomic Encyclopedia of Type Strains, Phase IV (KMG-IV): sequencing the most valuable type-strain genomes for metagenomic binning, comparative biology and taxonomic classification.</title>
        <authorList>
            <person name="Goeker M."/>
        </authorList>
    </citation>
    <scope>NUCLEOTIDE SEQUENCE [LARGE SCALE GENOMIC DNA]</scope>
    <source>
        <strain evidence="2 3">DSM 5895</strain>
    </source>
</reference>
<dbReference type="Proteomes" id="UP000533469">
    <property type="component" value="Unassembled WGS sequence"/>
</dbReference>
<proteinExistence type="predicted"/>
<accession>A0A839ZEQ3</accession>
<evidence type="ECO:0000256" key="1">
    <source>
        <dbReference type="SAM" id="MobiDB-lite"/>
    </source>
</evidence>
<dbReference type="RefSeq" id="WP_183191398.1">
    <property type="nucleotide sequence ID" value="NZ_JACICD010000009.1"/>
</dbReference>
<dbReference type="AlphaFoldDB" id="A0A839ZEQ3"/>
<protein>
    <submittedName>
        <fullName evidence="2">Uncharacterized protein</fullName>
    </submittedName>
</protein>
<evidence type="ECO:0000313" key="2">
    <source>
        <dbReference type="EMBL" id="MBB3773244.1"/>
    </source>
</evidence>
<gene>
    <name evidence="2" type="ORF">FHS55_003877</name>
</gene>
<name>A0A839ZEQ3_9HYPH</name>
<organism evidence="2 3">
    <name type="scientific">Ancylobacter tetraedralis</name>
    <dbReference type="NCBI Taxonomy" id="217068"/>
    <lineage>
        <taxon>Bacteria</taxon>
        <taxon>Pseudomonadati</taxon>
        <taxon>Pseudomonadota</taxon>
        <taxon>Alphaproteobacteria</taxon>
        <taxon>Hyphomicrobiales</taxon>
        <taxon>Xanthobacteraceae</taxon>
        <taxon>Ancylobacter</taxon>
    </lineage>
</organism>
<sequence length="229" mass="24976">MANLEHWTKADALNVYQIALLLKGLDPSPLWRLRYSSLPLSTQDATAVYVMLLTSAVASGTIAPSTISHYDNGRYDWDDTLISLDSLRGWLAGRDMKDTIFGPPTSARHTPAQKSSPFHAPKLAAALAAWEAVTSGPELLRGKSPKRALETWLTEHAAEYDLLNKDGTPNRTGIEEIAKVANWNQKGGAPTTPALPSEPSPSFRGTFSRAAENPPLRAVNWGEDDEIPF</sequence>
<keyword evidence="3" id="KW-1185">Reference proteome</keyword>
<dbReference type="EMBL" id="JACICD010000009">
    <property type="protein sequence ID" value="MBB3773244.1"/>
    <property type="molecule type" value="Genomic_DNA"/>
</dbReference>